<dbReference type="InterPro" id="IPR038765">
    <property type="entry name" value="Papain-like_cys_pep_sf"/>
</dbReference>
<gene>
    <name evidence="7" type="ORF">A374_18329</name>
</gene>
<dbReference type="OrthoDB" id="9813368at2"/>
<dbReference type="Pfam" id="PF00877">
    <property type="entry name" value="NLPC_P60"/>
    <property type="match status" value="1"/>
</dbReference>
<comment type="similarity">
    <text evidence="1">Belongs to the peptidase C40 family.</text>
</comment>
<dbReference type="InterPro" id="IPR000064">
    <property type="entry name" value="NLP_P60_dom"/>
</dbReference>
<dbReference type="RefSeq" id="WP_007203733.1">
    <property type="nucleotide sequence ID" value="NZ_AKKV01000043.1"/>
</dbReference>
<feature type="chain" id="PRO_5003713433" evidence="5">
    <location>
        <begin position="26"/>
        <end position="173"/>
    </location>
</feature>
<dbReference type="Gene3D" id="3.90.1720.10">
    <property type="entry name" value="endopeptidase domain like (from Nostoc punctiforme)"/>
    <property type="match status" value="1"/>
</dbReference>
<evidence type="ECO:0000256" key="3">
    <source>
        <dbReference type="ARBA" id="ARBA00022801"/>
    </source>
</evidence>
<dbReference type="EMBL" id="AKKV01000043">
    <property type="protein sequence ID" value="EIT83812.1"/>
    <property type="molecule type" value="Genomic_DNA"/>
</dbReference>
<organism evidence="7 8">
    <name type="scientific">Fictibacillus macauensis ZFHKF-1</name>
    <dbReference type="NCBI Taxonomy" id="1196324"/>
    <lineage>
        <taxon>Bacteria</taxon>
        <taxon>Bacillati</taxon>
        <taxon>Bacillota</taxon>
        <taxon>Bacilli</taxon>
        <taxon>Bacillales</taxon>
        <taxon>Fictibacillaceae</taxon>
        <taxon>Fictibacillus</taxon>
    </lineage>
</organism>
<evidence type="ECO:0000313" key="7">
    <source>
        <dbReference type="EMBL" id="EIT83812.1"/>
    </source>
</evidence>
<dbReference type="PATRIC" id="fig|1196324.3.peg.3736"/>
<evidence type="ECO:0000256" key="4">
    <source>
        <dbReference type="ARBA" id="ARBA00022807"/>
    </source>
</evidence>
<dbReference type="GO" id="GO:0008234">
    <property type="term" value="F:cysteine-type peptidase activity"/>
    <property type="evidence" value="ECO:0007669"/>
    <property type="project" value="UniProtKB-KW"/>
</dbReference>
<evidence type="ECO:0000313" key="8">
    <source>
        <dbReference type="Proteomes" id="UP000004080"/>
    </source>
</evidence>
<protein>
    <submittedName>
        <fullName evidence="7">NLP/P60 protein</fullName>
    </submittedName>
</protein>
<dbReference type="PANTHER" id="PTHR47053">
    <property type="entry name" value="MUREIN DD-ENDOPEPTIDASE MEPH-RELATED"/>
    <property type="match status" value="1"/>
</dbReference>
<keyword evidence="3" id="KW-0378">Hydrolase</keyword>
<keyword evidence="4" id="KW-0788">Thiol protease</keyword>
<feature type="signal peptide" evidence="5">
    <location>
        <begin position="1"/>
        <end position="25"/>
    </location>
</feature>
<dbReference type="STRING" id="1196324.A374_18329"/>
<evidence type="ECO:0000256" key="1">
    <source>
        <dbReference type="ARBA" id="ARBA00007074"/>
    </source>
</evidence>
<evidence type="ECO:0000259" key="6">
    <source>
        <dbReference type="PROSITE" id="PS51935"/>
    </source>
</evidence>
<accession>I8ADZ1</accession>
<reference evidence="7 8" key="1">
    <citation type="journal article" date="2012" name="J. Bacteriol.">
        <title>Genome of Bacillus macauensis ZFHKF-1, a Long-Chain-Forming Bacterium.</title>
        <authorList>
            <person name="Cai L."/>
            <person name="Zhang T."/>
        </authorList>
    </citation>
    <scope>NUCLEOTIDE SEQUENCE [LARGE SCALE GENOMIC DNA]</scope>
    <source>
        <strain evidence="7 8">ZFHKF-1</strain>
    </source>
</reference>
<dbReference type="GO" id="GO:0006508">
    <property type="term" value="P:proteolysis"/>
    <property type="evidence" value="ECO:0007669"/>
    <property type="project" value="UniProtKB-KW"/>
</dbReference>
<dbReference type="Proteomes" id="UP000004080">
    <property type="component" value="Unassembled WGS sequence"/>
</dbReference>
<evidence type="ECO:0000256" key="5">
    <source>
        <dbReference type="SAM" id="SignalP"/>
    </source>
</evidence>
<proteinExistence type="inferred from homology"/>
<keyword evidence="8" id="KW-1185">Reference proteome</keyword>
<comment type="caution">
    <text evidence="7">The sequence shown here is derived from an EMBL/GenBank/DDBJ whole genome shotgun (WGS) entry which is preliminary data.</text>
</comment>
<evidence type="ECO:0000256" key="2">
    <source>
        <dbReference type="ARBA" id="ARBA00022670"/>
    </source>
</evidence>
<dbReference type="SUPFAM" id="SSF54001">
    <property type="entry name" value="Cysteine proteinases"/>
    <property type="match status" value="1"/>
</dbReference>
<sequence>MKKIIAASVVSASLLGGVLVPAAQAAQTTTPVVPTTVDAQKVTPQKYTTTKGAEQALEVALKNIGKPFKDGGTSPKGFDASGLVNYAFKQGAKLDIPRSVATQFKAGVAVKDQKWKKGDVVFFDLTGKKAPSFVGLYDGKGQVVAATTKGVKLFSITTGYWKDKVFAVKRFVK</sequence>
<dbReference type="PANTHER" id="PTHR47053:SF1">
    <property type="entry name" value="MUREIN DD-ENDOPEPTIDASE MEPH-RELATED"/>
    <property type="match status" value="1"/>
</dbReference>
<keyword evidence="2" id="KW-0645">Protease</keyword>
<dbReference type="PROSITE" id="PS51935">
    <property type="entry name" value="NLPC_P60"/>
    <property type="match status" value="1"/>
</dbReference>
<feature type="domain" description="NlpC/P60" evidence="6">
    <location>
        <begin position="50"/>
        <end position="172"/>
    </location>
</feature>
<dbReference type="AlphaFoldDB" id="I8ADZ1"/>
<dbReference type="eggNOG" id="COG0791">
    <property type="taxonomic scope" value="Bacteria"/>
</dbReference>
<name>I8ADZ1_9BACL</name>
<dbReference type="InterPro" id="IPR051202">
    <property type="entry name" value="Peptidase_C40"/>
</dbReference>
<keyword evidence="5" id="KW-0732">Signal</keyword>